<name>A0AB36FWL4_ALTMA</name>
<dbReference type="AlphaFoldDB" id="A0AB36FWL4"/>
<evidence type="ECO:0000313" key="1">
    <source>
        <dbReference type="EMBL" id="OES34439.1"/>
    </source>
</evidence>
<reference evidence="1 2" key="1">
    <citation type="submission" date="2016-09" db="EMBL/GenBank/DDBJ databases">
        <title>Draft Genome Sequence of four Alteromonas macleodii strains isolated from copper coupons and grown long-term at elevated copper levels.</title>
        <authorList>
            <person name="Cusick K."/>
            <person name="Dale J."/>
            <person name="Little B."/>
            <person name="Biffinger J."/>
        </authorList>
    </citation>
    <scope>NUCLEOTIDE SEQUENCE [LARGE SCALE GENOMIC DNA]</scope>
    <source>
        <strain evidence="1 2">KCP01</strain>
    </source>
</reference>
<sequence length="39" mass="4840">MTVDQEQWVEVKRAYINMKTDKNGFSTWFNRFIPNRLFK</sequence>
<evidence type="ECO:0000313" key="2">
    <source>
        <dbReference type="Proteomes" id="UP000095392"/>
    </source>
</evidence>
<dbReference type="EMBL" id="MIPY01000008">
    <property type="protein sequence ID" value="OES34439.1"/>
    <property type="molecule type" value="Genomic_DNA"/>
</dbReference>
<accession>A0AB36FWL4</accession>
<dbReference type="Proteomes" id="UP000095392">
    <property type="component" value="Unassembled WGS sequence"/>
</dbReference>
<organism evidence="1 2">
    <name type="scientific">Alteromonas macleodii</name>
    <name type="common">Pseudoalteromonas macleodii</name>
    <dbReference type="NCBI Taxonomy" id="28108"/>
    <lineage>
        <taxon>Bacteria</taxon>
        <taxon>Pseudomonadati</taxon>
        <taxon>Pseudomonadota</taxon>
        <taxon>Gammaproteobacteria</taxon>
        <taxon>Alteromonadales</taxon>
        <taxon>Alteromonadaceae</taxon>
        <taxon>Alteromonas/Salinimonas group</taxon>
        <taxon>Alteromonas</taxon>
    </lineage>
</organism>
<keyword evidence="2" id="KW-1185">Reference proteome</keyword>
<evidence type="ECO:0008006" key="3">
    <source>
        <dbReference type="Google" id="ProtNLM"/>
    </source>
</evidence>
<comment type="caution">
    <text evidence="1">The sequence shown here is derived from an EMBL/GenBank/DDBJ whole genome shotgun (WGS) entry which is preliminary data.</text>
</comment>
<gene>
    <name evidence="1" type="ORF">BFV95_1478</name>
</gene>
<proteinExistence type="predicted"/>
<protein>
    <recommendedName>
        <fullName evidence="3">Transposase</fullName>
    </recommendedName>
</protein>